<keyword evidence="1" id="KW-0479">Metal-binding</keyword>
<dbReference type="InterPro" id="IPR013096">
    <property type="entry name" value="Cupin_2"/>
</dbReference>
<evidence type="ECO:0000259" key="3">
    <source>
        <dbReference type="Pfam" id="PF07883"/>
    </source>
</evidence>
<protein>
    <submittedName>
        <fullName evidence="4">Cupin domain-containing protein</fullName>
    </submittedName>
</protein>
<accession>A0ABU4K2E9</accession>
<name>A0ABU4K2E9_9ACTN</name>
<dbReference type="Pfam" id="PF07883">
    <property type="entry name" value="Cupin_2"/>
    <property type="match status" value="1"/>
</dbReference>
<dbReference type="InterPro" id="IPR011051">
    <property type="entry name" value="RmlC_Cupin_sf"/>
</dbReference>
<dbReference type="InterPro" id="IPR051610">
    <property type="entry name" value="GPI/OXD"/>
</dbReference>
<proteinExistence type="predicted"/>
<feature type="compositionally biased region" description="Basic and acidic residues" evidence="2">
    <location>
        <begin position="155"/>
        <end position="164"/>
    </location>
</feature>
<evidence type="ECO:0000313" key="4">
    <source>
        <dbReference type="EMBL" id="MDX2291610.1"/>
    </source>
</evidence>
<feature type="region of interest" description="Disordered" evidence="2">
    <location>
        <begin position="141"/>
        <end position="164"/>
    </location>
</feature>
<dbReference type="PANTHER" id="PTHR35848:SF6">
    <property type="entry name" value="CUPIN TYPE-2 DOMAIN-CONTAINING PROTEIN"/>
    <property type="match status" value="1"/>
</dbReference>
<evidence type="ECO:0000256" key="2">
    <source>
        <dbReference type="SAM" id="MobiDB-lite"/>
    </source>
</evidence>
<dbReference type="InterPro" id="IPR014710">
    <property type="entry name" value="RmlC-like_jellyroll"/>
</dbReference>
<reference evidence="4 5" key="1">
    <citation type="submission" date="2023-10" db="EMBL/GenBank/DDBJ databases">
        <authorList>
            <person name="Wang X.X."/>
        </authorList>
    </citation>
    <scope>NUCLEOTIDE SEQUENCE [LARGE SCALE GENOMIC DNA]</scope>
    <source>
        <strain evidence="4 5">NBRC 12816</strain>
    </source>
</reference>
<dbReference type="EMBL" id="JAWJZF010000237">
    <property type="protein sequence ID" value="MDX2291610.1"/>
    <property type="molecule type" value="Genomic_DNA"/>
</dbReference>
<dbReference type="RefSeq" id="WP_319008155.1">
    <property type="nucleotide sequence ID" value="NZ_JAWJZF010000237.1"/>
</dbReference>
<organism evidence="4 5">
    <name type="scientific">Streptomyces roseolus</name>
    <dbReference type="NCBI Taxonomy" id="67358"/>
    <lineage>
        <taxon>Bacteria</taxon>
        <taxon>Bacillati</taxon>
        <taxon>Actinomycetota</taxon>
        <taxon>Actinomycetes</taxon>
        <taxon>Kitasatosporales</taxon>
        <taxon>Streptomycetaceae</taxon>
        <taxon>Streptomyces</taxon>
    </lineage>
</organism>
<sequence>MTTAVTDTAAAGDTAAAAAEPRHVLLADVTAPADVHGVHGAAGLSHWKCLAGRHDLTGEWEAVEWASIPPGGVSGEHRHTRTEELYFLLSGEGEMYLDGTPHPVSAGSLILTGLGTVHGLVNTGTTRLDWLVAEIRSPHTSGALRGRTTNPSGDAPRRRTEEEADVNARIHRLGDEQRIDPTTFLTGPLRLIETVTVADGESLDLAATGTEHTVFVLSGSGTAVSGDSEAPLGPGVSVTLPRGTSARIRADRSGAADGEPGGLRLFHAELSLTTAAVEEA</sequence>
<dbReference type="SUPFAM" id="SSF51182">
    <property type="entry name" value="RmlC-like cupins"/>
    <property type="match status" value="1"/>
</dbReference>
<comment type="caution">
    <text evidence="4">The sequence shown here is derived from an EMBL/GenBank/DDBJ whole genome shotgun (WGS) entry which is preliminary data.</text>
</comment>
<gene>
    <name evidence="4" type="ORF">R2363_05410</name>
</gene>
<dbReference type="PANTHER" id="PTHR35848">
    <property type="entry name" value="OXALATE-BINDING PROTEIN"/>
    <property type="match status" value="1"/>
</dbReference>
<dbReference type="Proteomes" id="UP001278571">
    <property type="component" value="Unassembled WGS sequence"/>
</dbReference>
<keyword evidence="5" id="KW-1185">Reference proteome</keyword>
<feature type="domain" description="Cupin type-2" evidence="3">
    <location>
        <begin position="66"/>
        <end position="132"/>
    </location>
</feature>
<evidence type="ECO:0000256" key="1">
    <source>
        <dbReference type="ARBA" id="ARBA00022723"/>
    </source>
</evidence>
<dbReference type="Gene3D" id="2.60.120.10">
    <property type="entry name" value="Jelly Rolls"/>
    <property type="match status" value="2"/>
</dbReference>
<evidence type="ECO:0000313" key="5">
    <source>
        <dbReference type="Proteomes" id="UP001278571"/>
    </source>
</evidence>